<sequence length="160" mass="18249">MNNFKIIPLSAAYAQQIRNSRKDQYGHNVIEKVATGLGPCRVSLKPFERNVDNRLLFTHSPFEADNVYNQPGPVFIHAKEVEAYNDIYRFPAEIKANKKSFPLTLVGYDDAQMMVLTKLVGDDDVEVLINNVFDSRPDVAFLHARNAQACCFICKIERRQ</sequence>
<gene>
    <name evidence="1" type="ORF">I5907_05015</name>
</gene>
<dbReference type="EMBL" id="JADWYR010000001">
    <property type="protein sequence ID" value="MBG9375582.1"/>
    <property type="molecule type" value="Genomic_DNA"/>
</dbReference>
<dbReference type="Pfam" id="PF06718">
    <property type="entry name" value="DUF1203"/>
    <property type="match status" value="1"/>
</dbReference>
<protein>
    <submittedName>
        <fullName evidence="1">DUF1203 domain-containing protein</fullName>
    </submittedName>
</protein>
<name>A0A931GYE5_9BACT</name>
<evidence type="ECO:0000313" key="2">
    <source>
        <dbReference type="Proteomes" id="UP000628448"/>
    </source>
</evidence>
<keyword evidence="2" id="KW-1185">Reference proteome</keyword>
<dbReference type="AlphaFoldDB" id="A0A931GYE5"/>
<dbReference type="RefSeq" id="WP_196989627.1">
    <property type="nucleotide sequence ID" value="NZ_JADWYR010000001.1"/>
</dbReference>
<evidence type="ECO:0000313" key="1">
    <source>
        <dbReference type="EMBL" id="MBG9375582.1"/>
    </source>
</evidence>
<dbReference type="Proteomes" id="UP000628448">
    <property type="component" value="Unassembled WGS sequence"/>
</dbReference>
<proteinExistence type="predicted"/>
<organism evidence="1 2">
    <name type="scientific">Panacibacter microcysteis</name>
    <dbReference type="NCBI Taxonomy" id="2793269"/>
    <lineage>
        <taxon>Bacteria</taxon>
        <taxon>Pseudomonadati</taxon>
        <taxon>Bacteroidota</taxon>
        <taxon>Chitinophagia</taxon>
        <taxon>Chitinophagales</taxon>
        <taxon>Chitinophagaceae</taxon>
        <taxon>Panacibacter</taxon>
    </lineage>
</organism>
<dbReference type="InterPro" id="IPR009593">
    <property type="entry name" value="DUF1203"/>
</dbReference>
<reference evidence="1" key="1">
    <citation type="submission" date="2020-11" db="EMBL/GenBank/DDBJ databases">
        <title>Bacterial whole genome sequence for Panacibacter sp. DH6.</title>
        <authorList>
            <person name="Le V."/>
            <person name="Ko S."/>
            <person name="Ahn C.-Y."/>
            <person name="Oh H.-M."/>
        </authorList>
    </citation>
    <scope>NUCLEOTIDE SEQUENCE</scope>
    <source>
        <strain evidence="1">DH6</strain>
    </source>
</reference>
<comment type="caution">
    <text evidence="1">The sequence shown here is derived from an EMBL/GenBank/DDBJ whole genome shotgun (WGS) entry which is preliminary data.</text>
</comment>
<accession>A0A931GYE5</accession>
<dbReference type="PIRSF" id="PIRSF034110">
    <property type="entry name" value="DUF1203"/>
    <property type="match status" value="1"/>
</dbReference>